<feature type="domain" description="RDD" evidence="6">
    <location>
        <begin position="39"/>
        <end position="200"/>
    </location>
</feature>
<dbReference type="InterPro" id="IPR010432">
    <property type="entry name" value="RDD"/>
</dbReference>
<keyword evidence="2 5" id="KW-0812">Transmembrane</keyword>
<evidence type="ECO:0000256" key="5">
    <source>
        <dbReference type="SAM" id="Phobius"/>
    </source>
</evidence>
<feature type="transmembrane region" description="Helical" evidence="5">
    <location>
        <begin position="47"/>
        <end position="64"/>
    </location>
</feature>
<reference evidence="7" key="1">
    <citation type="submission" date="2019-01" db="EMBL/GenBank/DDBJ databases">
        <authorList>
            <consortium name="Genoscope - CEA"/>
            <person name="William W."/>
        </authorList>
    </citation>
    <scope>NUCLEOTIDE SEQUENCE</scope>
    <source>
        <strain evidence="7">CR-1</strain>
    </source>
</reference>
<protein>
    <submittedName>
        <fullName evidence="7">Putative RDD family protein</fullName>
    </submittedName>
</protein>
<dbReference type="EMBL" id="CAACVI010000012">
    <property type="protein sequence ID" value="VEN73564.1"/>
    <property type="molecule type" value="Genomic_DNA"/>
</dbReference>
<name>A0A484HGT9_9BACT</name>
<dbReference type="AlphaFoldDB" id="A0A484HGT9"/>
<proteinExistence type="predicted"/>
<dbReference type="Pfam" id="PF06271">
    <property type="entry name" value="RDD"/>
    <property type="match status" value="1"/>
</dbReference>
<feature type="transmembrane region" description="Helical" evidence="5">
    <location>
        <begin position="70"/>
        <end position="90"/>
    </location>
</feature>
<evidence type="ECO:0000259" key="6">
    <source>
        <dbReference type="Pfam" id="PF06271"/>
    </source>
</evidence>
<feature type="transmembrane region" description="Helical" evidence="5">
    <location>
        <begin position="6"/>
        <end position="26"/>
    </location>
</feature>
<sequence>MQNPIFEIFVPLIVFFLFSFIIYLVYRNSKKSERKKYHTFWPRMWSPYVDAFILSVIWTMFSLVDLSNSKLTVTFLALIVLFKNSLGYFYTIYMHAKHGATVGKMICKVKIVDNRTEGAISFKQAILRDSFPLAILIVSTVWILTEPNSGQYVSTGVNPLGRNEIPGFVHITMTTGILSFIWILAELITMLTNSKRRALH</sequence>
<keyword evidence="4 5" id="KW-0472">Membrane</keyword>
<organism evidence="7">
    <name type="scientific">uncultured Desulfobacteraceae bacterium</name>
    <dbReference type="NCBI Taxonomy" id="218296"/>
    <lineage>
        <taxon>Bacteria</taxon>
        <taxon>Pseudomonadati</taxon>
        <taxon>Thermodesulfobacteriota</taxon>
        <taxon>Desulfobacteria</taxon>
        <taxon>Desulfobacterales</taxon>
        <taxon>Desulfobacteraceae</taxon>
        <taxon>environmental samples</taxon>
    </lineage>
</organism>
<feature type="transmembrane region" description="Helical" evidence="5">
    <location>
        <begin position="125"/>
        <end position="145"/>
    </location>
</feature>
<dbReference type="GO" id="GO:0016020">
    <property type="term" value="C:membrane"/>
    <property type="evidence" value="ECO:0007669"/>
    <property type="project" value="UniProtKB-SubCell"/>
</dbReference>
<evidence type="ECO:0000256" key="3">
    <source>
        <dbReference type="ARBA" id="ARBA00022989"/>
    </source>
</evidence>
<gene>
    <name evidence="7" type="ORF">EPICR_20024</name>
</gene>
<accession>A0A484HGT9</accession>
<evidence type="ECO:0000256" key="1">
    <source>
        <dbReference type="ARBA" id="ARBA00004141"/>
    </source>
</evidence>
<keyword evidence="3 5" id="KW-1133">Transmembrane helix</keyword>
<evidence type="ECO:0000256" key="4">
    <source>
        <dbReference type="ARBA" id="ARBA00023136"/>
    </source>
</evidence>
<comment type="subcellular location">
    <subcellularLocation>
        <location evidence="1">Membrane</location>
        <topology evidence="1">Multi-pass membrane protein</topology>
    </subcellularLocation>
</comment>
<evidence type="ECO:0000256" key="2">
    <source>
        <dbReference type="ARBA" id="ARBA00022692"/>
    </source>
</evidence>
<feature type="transmembrane region" description="Helical" evidence="5">
    <location>
        <begin position="165"/>
        <end position="188"/>
    </location>
</feature>
<evidence type="ECO:0000313" key="7">
    <source>
        <dbReference type="EMBL" id="VEN73564.1"/>
    </source>
</evidence>